<evidence type="ECO:0000313" key="4">
    <source>
        <dbReference type="Proteomes" id="UP000635477"/>
    </source>
</evidence>
<proteinExistence type="predicted"/>
<keyword evidence="2" id="KW-0732">Signal</keyword>
<gene>
    <name evidence="3" type="ORF">FZEAL_9771</name>
</gene>
<protein>
    <submittedName>
        <fullName evidence="3">Uncharacterized protein</fullName>
    </submittedName>
</protein>
<dbReference type="AlphaFoldDB" id="A0A8H4U8E5"/>
<dbReference type="EMBL" id="JABEYC010000954">
    <property type="protein sequence ID" value="KAF4971707.1"/>
    <property type="molecule type" value="Genomic_DNA"/>
</dbReference>
<sequence length="308" mass="32781">MQGFLLLGAAAMGMANAMEFPRGYNTTEEMTTSTIYSTELHTVTSCAPEVTNCPNGPHVVTKTVPISTTVCPVTAKIPQHTGGYEEPSKPGHEDTTQMTTSTIYTTNVRTVTSCGPEVTDCPNKPHVTTETVAISTTVCPVSEGTVVKEPSTVVVPPKPTQMTTSTIYTTNVRTVTSCGPEVPDCPNKPHVTTETVAVSTTVCPVTETEEKPAPPPHTAPVQPPQPPYQPGNMTSTLYATQHYTISKCPPEVPDCPVGKATTTVYATGTTHIQQWKPTTKVQPPPQPPVETKPVEQPAPSKPVETHPV</sequence>
<dbReference type="Proteomes" id="UP000635477">
    <property type="component" value="Unassembled WGS sequence"/>
</dbReference>
<reference evidence="3" key="2">
    <citation type="submission" date="2020-05" db="EMBL/GenBank/DDBJ databases">
        <authorList>
            <person name="Kim H.-S."/>
            <person name="Proctor R.H."/>
            <person name="Brown D.W."/>
        </authorList>
    </citation>
    <scope>NUCLEOTIDE SEQUENCE</scope>
    <source>
        <strain evidence="3">NRRL 22465</strain>
    </source>
</reference>
<organism evidence="3 4">
    <name type="scientific">Fusarium zealandicum</name>
    <dbReference type="NCBI Taxonomy" id="1053134"/>
    <lineage>
        <taxon>Eukaryota</taxon>
        <taxon>Fungi</taxon>
        <taxon>Dikarya</taxon>
        <taxon>Ascomycota</taxon>
        <taxon>Pezizomycotina</taxon>
        <taxon>Sordariomycetes</taxon>
        <taxon>Hypocreomycetidae</taxon>
        <taxon>Hypocreales</taxon>
        <taxon>Nectriaceae</taxon>
        <taxon>Fusarium</taxon>
        <taxon>Fusarium staphyleae species complex</taxon>
    </lineage>
</organism>
<feature type="region of interest" description="Disordered" evidence="1">
    <location>
        <begin position="270"/>
        <end position="308"/>
    </location>
</feature>
<comment type="caution">
    <text evidence="3">The sequence shown here is derived from an EMBL/GenBank/DDBJ whole genome shotgun (WGS) entry which is preliminary data.</text>
</comment>
<feature type="chain" id="PRO_5034248015" evidence="2">
    <location>
        <begin position="18"/>
        <end position="308"/>
    </location>
</feature>
<dbReference type="OrthoDB" id="3565477at2759"/>
<feature type="region of interest" description="Disordered" evidence="1">
    <location>
        <begin position="207"/>
        <end position="226"/>
    </location>
</feature>
<reference evidence="3" key="1">
    <citation type="journal article" date="2020" name="BMC Genomics">
        <title>Correction to: Identification and distribution of gene clusters required for synthesis of sphingolipid metabolism inhibitors in diverse species of the filamentous fungus Fusarium.</title>
        <authorList>
            <person name="Kim H.S."/>
            <person name="Lohmar J.M."/>
            <person name="Busman M."/>
            <person name="Brown D.W."/>
            <person name="Naumann T.A."/>
            <person name="Divon H.H."/>
            <person name="Lysoe E."/>
            <person name="Uhlig S."/>
            <person name="Proctor R.H."/>
        </authorList>
    </citation>
    <scope>NUCLEOTIDE SEQUENCE</scope>
    <source>
        <strain evidence="3">NRRL 22465</strain>
    </source>
</reference>
<evidence type="ECO:0000313" key="3">
    <source>
        <dbReference type="EMBL" id="KAF4971707.1"/>
    </source>
</evidence>
<feature type="compositionally biased region" description="Pro residues" evidence="1">
    <location>
        <begin position="213"/>
        <end position="226"/>
    </location>
</feature>
<evidence type="ECO:0000256" key="2">
    <source>
        <dbReference type="SAM" id="SignalP"/>
    </source>
</evidence>
<feature type="compositionally biased region" description="Low complexity" evidence="1">
    <location>
        <begin position="270"/>
        <end position="281"/>
    </location>
</feature>
<feature type="non-terminal residue" evidence="3">
    <location>
        <position position="308"/>
    </location>
</feature>
<evidence type="ECO:0000256" key="1">
    <source>
        <dbReference type="SAM" id="MobiDB-lite"/>
    </source>
</evidence>
<feature type="signal peptide" evidence="2">
    <location>
        <begin position="1"/>
        <end position="17"/>
    </location>
</feature>
<keyword evidence="4" id="KW-1185">Reference proteome</keyword>
<name>A0A8H4U8E5_9HYPO</name>
<accession>A0A8H4U8E5</accession>